<reference evidence="1 2" key="1">
    <citation type="submission" date="2018-06" db="EMBL/GenBank/DDBJ databases">
        <title>Genomic Encyclopedia of Type Strains, Phase IV (KMG-IV): sequencing the most valuable type-strain genomes for metagenomic binning, comparative biology and taxonomic classification.</title>
        <authorList>
            <person name="Goeker M."/>
        </authorList>
    </citation>
    <scope>NUCLEOTIDE SEQUENCE [LARGE SCALE GENOMIC DNA]</scope>
    <source>
        <strain evidence="1 2">DSM 22112</strain>
    </source>
</reference>
<dbReference type="RefSeq" id="WP_113920138.1">
    <property type="nucleotide sequence ID" value="NZ_CALNCS010000226.1"/>
</dbReference>
<protein>
    <submittedName>
        <fullName evidence="1">Uncharacterized protein</fullName>
    </submittedName>
</protein>
<evidence type="ECO:0000313" key="2">
    <source>
        <dbReference type="Proteomes" id="UP000253490"/>
    </source>
</evidence>
<name>A0A366ICA0_9FIRM</name>
<comment type="caution">
    <text evidence="1">The sequence shown here is derived from an EMBL/GenBank/DDBJ whole genome shotgun (WGS) entry which is preliminary data.</text>
</comment>
<gene>
    <name evidence="1" type="ORF">DES36_10585</name>
</gene>
<proteinExistence type="predicted"/>
<sequence length="529" mass="59212">MVDANIIKFPEIKLATEDFEVEFDMELEAVGYQKEEIRNGLNYIDAQLISIHRRVDELNKEIDGLTNHSDGIDYIIAVSSGILAGIIDSFWVGKFDFENGKDWGNDKVNNFVVKMAQTQGYEGDNLEGAIRYLESGKKHGNSGIRSGFGAPSDSTTNELGGPLQHHLRDFAHHPTPMGLMFSLLTQFTEKAYGTDTNGHFIVVNIKDKAYIGKDIPQKLLFGSVFWFLHLVSDMAGSNKYHGAGTGLPGPLLSLAKELSVLPFFKNIHIGENTFSEWLSKLFNGTLLGEHNSEGKVIDKVRFDLRAELGVAHELGRQAIPVIINECIVRGFYFIRRLGMEIKEKGIRELGELGRVDWDKVKPTKNRTIVRMLTIATGTFTMIDLGDAAIRGGIESMKSAGNPSMFAKEFVLRVNFVGVGRFAIAVGTDVSMGIKNDKLRNERMALHSKQLHFMNAKIYYMQADSWVAAQTTERTLNETAEVMKRATIFTMETWKANRESMNNIGTYRQGIEKHNPGLIKDIHSVLKWGL</sequence>
<evidence type="ECO:0000313" key="1">
    <source>
        <dbReference type="EMBL" id="RBP66704.1"/>
    </source>
</evidence>
<dbReference type="EMBL" id="QNRX01000005">
    <property type="protein sequence ID" value="RBP66704.1"/>
    <property type="molecule type" value="Genomic_DNA"/>
</dbReference>
<dbReference type="AlphaFoldDB" id="A0A366ICA0"/>
<dbReference type="Proteomes" id="UP000253490">
    <property type="component" value="Unassembled WGS sequence"/>
</dbReference>
<keyword evidence="2" id="KW-1185">Reference proteome</keyword>
<accession>A0A366ICA0</accession>
<dbReference type="OrthoDB" id="1692525at2"/>
<organism evidence="1 2">
    <name type="scientific">Alkalibaculum bacchi</name>
    <dbReference type="NCBI Taxonomy" id="645887"/>
    <lineage>
        <taxon>Bacteria</taxon>
        <taxon>Bacillati</taxon>
        <taxon>Bacillota</taxon>
        <taxon>Clostridia</taxon>
        <taxon>Eubacteriales</taxon>
        <taxon>Eubacteriaceae</taxon>
        <taxon>Alkalibaculum</taxon>
    </lineage>
</organism>